<proteinExistence type="predicted"/>
<dbReference type="SUPFAM" id="SSF56024">
    <property type="entry name" value="Phospholipase D/nuclease"/>
    <property type="match status" value="2"/>
</dbReference>
<dbReference type="RefSeq" id="WP_369602416.1">
    <property type="nucleotide sequence ID" value="NZ_CP154858.1"/>
</dbReference>
<evidence type="ECO:0000259" key="1">
    <source>
        <dbReference type="PROSITE" id="PS50035"/>
    </source>
</evidence>
<dbReference type="InterPro" id="IPR001736">
    <property type="entry name" value="PLipase_D/transphosphatidylase"/>
</dbReference>
<dbReference type="CDD" id="cd09110">
    <property type="entry name" value="PLDc_CLS_1"/>
    <property type="match status" value="1"/>
</dbReference>
<dbReference type="PANTHER" id="PTHR21248:SF23">
    <property type="entry name" value="CARDIOLIPIN SYNTHASE B"/>
    <property type="match status" value="1"/>
</dbReference>
<reference evidence="2" key="1">
    <citation type="submission" date="2024-05" db="EMBL/GenBank/DDBJ databases">
        <title>Genome sequencing of novel strain.</title>
        <authorList>
            <person name="Ganbat D."/>
            <person name="Ganbat S."/>
            <person name="Lee S.-J."/>
        </authorList>
    </citation>
    <scope>NUCLEOTIDE SEQUENCE</scope>
    <source>
        <strain evidence="2">SMD15-11</strain>
    </source>
</reference>
<gene>
    <name evidence="2" type="ORF">AAIA72_05495</name>
</gene>
<dbReference type="GO" id="GO:0016020">
    <property type="term" value="C:membrane"/>
    <property type="evidence" value="ECO:0007669"/>
    <property type="project" value="TreeGrafter"/>
</dbReference>
<dbReference type="KEGG" id="tcd:AAIA72_05495"/>
<dbReference type="Pfam" id="PF13091">
    <property type="entry name" value="PLDc_2"/>
    <property type="match status" value="2"/>
</dbReference>
<dbReference type="GO" id="GO:0008808">
    <property type="term" value="F:cardiolipin synthase activity"/>
    <property type="evidence" value="ECO:0007669"/>
    <property type="project" value="TreeGrafter"/>
</dbReference>
<dbReference type="SMART" id="SM00155">
    <property type="entry name" value="PLDc"/>
    <property type="match status" value="2"/>
</dbReference>
<dbReference type="PANTHER" id="PTHR21248">
    <property type="entry name" value="CARDIOLIPIN SYNTHASE"/>
    <property type="match status" value="1"/>
</dbReference>
<organism evidence="2">
    <name type="scientific">Thermohahella caldifontis</name>
    <dbReference type="NCBI Taxonomy" id="3142973"/>
    <lineage>
        <taxon>Bacteria</taxon>
        <taxon>Pseudomonadati</taxon>
        <taxon>Pseudomonadota</taxon>
        <taxon>Gammaproteobacteria</taxon>
        <taxon>Oceanospirillales</taxon>
        <taxon>Hahellaceae</taxon>
        <taxon>Thermohahella</taxon>
    </lineage>
</organism>
<dbReference type="GO" id="GO:0032049">
    <property type="term" value="P:cardiolipin biosynthetic process"/>
    <property type="evidence" value="ECO:0007669"/>
    <property type="project" value="UniProtKB-ARBA"/>
</dbReference>
<name>A0AB39UZM4_9GAMM</name>
<dbReference type="PROSITE" id="PS50035">
    <property type="entry name" value="PLD"/>
    <property type="match status" value="1"/>
</dbReference>
<feature type="domain" description="PLD phosphodiesterase" evidence="1">
    <location>
        <begin position="282"/>
        <end position="308"/>
    </location>
</feature>
<accession>A0AB39UZM4</accession>
<dbReference type="Gene3D" id="3.30.870.10">
    <property type="entry name" value="Endonuclease Chain A"/>
    <property type="match status" value="2"/>
</dbReference>
<dbReference type="EMBL" id="CP154858">
    <property type="protein sequence ID" value="XDT73425.1"/>
    <property type="molecule type" value="Genomic_DNA"/>
</dbReference>
<evidence type="ECO:0000313" key="2">
    <source>
        <dbReference type="EMBL" id="XDT73425.1"/>
    </source>
</evidence>
<dbReference type="InterPro" id="IPR025202">
    <property type="entry name" value="PLD-like_dom"/>
</dbReference>
<dbReference type="AlphaFoldDB" id="A0AB39UZM4"/>
<sequence>MKPYPPVSGNTVRWIEGPEYYTRLLAALDSAQHTILFETYYCRDGEIFRSVMKALVRAAERGVRVYVMLDAVGSAPVLRLASRMLLRHGCHLRIFNPLRLSPWYSNLRRNHRKMCLVDGRLLLTGGWGLADEWAGLKGQGLGMGFWMDAGVEVDGPVTAHWSDLFARTWRRCGGEVETMRPVAGDSGTSVCRLAFSQGRQRQDLFRSLLQRVRKARERVWIVTPYFVTSRRLRRALRHAAWRGVDVCVLVPGPYNDHPAVRYAAWQHISKLIRRGVRVYEYAPSFIHAKVVIVDDWASVGSCNLDHWTQMLALEANQEVWDRAFARQAAERVSGWLRSAQRLDRDPLAQAPLWVRWLARLIASVERTLYQFWVA</sequence>
<protein>
    <submittedName>
        <fullName evidence="2">Phosphatidylserine/phosphatidylglycerophosphate/ cardiolipin synthase family protein</fullName>
    </submittedName>
</protein>